<evidence type="ECO:0000256" key="2">
    <source>
        <dbReference type="ARBA" id="ARBA00022448"/>
    </source>
</evidence>
<dbReference type="InterPro" id="IPR038404">
    <property type="entry name" value="TRAP_DctP_sf"/>
</dbReference>
<dbReference type="NCBIfam" id="NF037995">
    <property type="entry name" value="TRAP_S1"/>
    <property type="match status" value="1"/>
</dbReference>
<dbReference type="InterPro" id="IPR004682">
    <property type="entry name" value="TRAP_DctP"/>
</dbReference>
<evidence type="ECO:0000313" key="5">
    <source>
        <dbReference type="EMBL" id="ASM77101.1"/>
    </source>
</evidence>
<protein>
    <submittedName>
        <fullName evidence="5">C4-dicarboxylate ABC transporter</fullName>
    </submittedName>
</protein>
<organism evidence="5 6">
    <name type="scientific">Vitreoscilla filiformis</name>
    <dbReference type="NCBI Taxonomy" id="63"/>
    <lineage>
        <taxon>Bacteria</taxon>
        <taxon>Pseudomonadati</taxon>
        <taxon>Pseudomonadota</taxon>
        <taxon>Betaproteobacteria</taxon>
        <taxon>Neisseriales</taxon>
        <taxon>Neisseriaceae</taxon>
        <taxon>Vitreoscilla</taxon>
    </lineage>
</organism>
<keyword evidence="2" id="KW-0813">Transport</keyword>
<gene>
    <name evidence="5" type="ORF">VITFI_CDS1323</name>
</gene>
<name>A0A221KDL4_VITFI</name>
<dbReference type="EMBL" id="CP022423">
    <property type="protein sequence ID" value="ASM77101.1"/>
    <property type="molecule type" value="Genomic_DNA"/>
</dbReference>
<dbReference type="NCBIfam" id="TIGR00787">
    <property type="entry name" value="dctP"/>
    <property type="match status" value="1"/>
</dbReference>
<feature type="signal peptide" evidence="4">
    <location>
        <begin position="1"/>
        <end position="24"/>
    </location>
</feature>
<comment type="similarity">
    <text evidence="1">Belongs to the bacterial solute-binding protein 7 family.</text>
</comment>
<dbReference type="Pfam" id="PF03480">
    <property type="entry name" value="DctP"/>
    <property type="match status" value="1"/>
</dbReference>
<keyword evidence="3 4" id="KW-0732">Signal</keyword>
<dbReference type="GO" id="GO:0055085">
    <property type="term" value="P:transmembrane transport"/>
    <property type="evidence" value="ECO:0007669"/>
    <property type="project" value="InterPro"/>
</dbReference>
<dbReference type="OrthoDB" id="9794826at2"/>
<evidence type="ECO:0000256" key="4">
    <source>
        <dbReference type="SAM" id="SignalP"/>
    </source>
</evidence>
<accession>A0A221KDL4</accession>
<sequence length="326" mass="35585">MRTALLKLALGLWLGLQACHSALAQPLKLTLGHGAAPSNPRHEAAVKFAEAVKVKTQGRIEVQVAHSAQLGDDVAMLAALRAGTLDMSVNSQGPIAALVPEYAAYGLPFLFSSSARAFKLLDGPLGKELAEKSAAQGFVVLGYWDNGIRHMTNNKHPIIKPSDLGDLRMRVPPDGVLTDVMQALGAEPRQMRFADLYAALKQGKVDGQENPIANIHASKFYEVQKYLSLTGHQFQMSPLIIRRTAWERLPEADRRAVQEAATEATAFQRRRFQETEAQHLQDLKARGMQVSTVDKTLFQKATVGVAGKWMFGPINAYAIRVVGAAR</sequence>
<dbReference type="Proteomes" id="UP000199729">
    <property type="component" value="Chromosome"/>
</dbReference>
<dbReference type="KEGG" id="vff:VITFI_CDS1323"/>
<dbReference type="AlphaFoldDB" id="A0A221KDL4"/>
<dbReference type="PROSITE" id="PS51257">
    <property type="entry name" value="PROKAR_LIPOPROTEIN"/>
    <property type="match status" value="1"/>
</dbReference>
<evidence type="ECO:0000256" key="3">
    <source>
        <dbReference type="ARBA" id="ARBA00022729"/>
    </source>
</evidence>
<dbReference type="RefSeq" id="WP_089416303.1">
    <property type="nucleotide sequence ID" value="NZ_CP022423.1"/>
</dbReference>
<keyword evidence="6" id="KW-1185">Reference proteome</keyword>
<dbReference type="PIRSF" id="PIRSF006470">
    <property type="entry name" value="DctB"/>
    <property type="match status" value="1"/>
</dbReference>
<dbReference type="CDD" id="cd13603">
    <property type="entry name" value="PBP2_TRAP_Siap_TeaA_like"/>
    <property type="match status" value="1"/>
</dbReference>
<dbReference type="SUPFAM" id="SSF53850">
    <property type="entry name" value="Periplasmic binding protein-like II"/>
    <property type="match status" value="1"/>
</dbReference>
<reference evidence="5 6" key="1">
    <citation type="submission" date="2017-07" db="EMBL/GenBank/DDBJ databases">
        <title>Complete Genome Sequence of the cosmetic ferment Vitreoscilla filiformis (ATCC15551).</title>
        <authorList>
            <person name="Contreras S."/>
            <person name="Sagory-Zalkind P."/>
            <person name="Blanquart H."/>
            <person name="Iltis A."/>
            <person name="Morand S.C."/>
        </authorList>
    </citation>
    <scope>NUCLEOTIDE SEQUENCE [LARGE SCALE GENOMIC DNA]</scope>
    <source>
        <strain evidence="5 6">ATCC 15551</strain>
    </source>
</reference>
<dbReference type="Gene3D" id="3.40.190.170">
    <property type="entry name" value="Bacterial extracellular solute-binding protein, family 7"/>
    <property type="match status" value="1"/>
</dbReference>
<evidence type="ECO:0000313" key="6">
    <source>
        <dbReference type="Proteomes" id="UP000199729"/>
    </source>
</evidence>
<dbReference type="InterPro" id="IPR018389">
    <property type="entry name" value="DctP_fam"/>
</dbReference>
<dbReference type="PANTHER" id="PTHR33376">
    <property type="match status" value="1"/>
</dbReference>
<dbReference type="GO" id="GO:0030288">
    <property type="term" value="C:outer membrane-bounded periplasmic space"/>
    <property type="evidence" value="ECO:0007669"/>
    <property type="project" value="InterPro"/>
</dbReference>
<proteinExistence type="inferred from homology"/>
<feature type="chain" id="PRO_5012758915" evidence="4">
    <location>
        <begin position="25"/>
        <end position="326"/>
    </location>
</feature>
<dbReference type="PANTHER" id="PTHR33376:SF7">
    <property type="entry name" value="C4-DICARBOXYLATE-BINDING PROTEIN DCTB"/>
    <property type="match status" value="1"/>
</dbReference>
<evidence type="ECO:0000256" key="1">
    <source>
        <dbReference type="ARBA" id="ARBA00009023"/>
    </source>
</evidence>